<dbReference type="InterPro" id="IPR005801">
    <property type="entry name" value="ADC_synthase"/>
</dbReference>
<dbReference type="PANTHER" id="PTHR11236">
    <property type="entry name" value="AMINOBENZOATE/ANTHRANILATE SYNTHASE"/>
    <property type="match status" value="1"/>
</dbReference>
<dbReference type="Proteomes" id="UP000258016">
    <property type="component" value="Chromosome"/>
</dbReference>
<organism evidence="3 4">
    <name type="scientific">Blastomonas fulva</name>
    <dbReference type="NCBI Taxonomy" id="1550728"/>
    <lineage>
        <taxon>Bacteria</taxon>
        <taxon>Pseudomonadati</taxon>
        <taxon>Pseudomonadota</taxon>
        <taxon>Alphaproteobacteria</taxon>
        <taxon>Sphingomonadales</taxon>
        <taxon>Sphingomonadaceae</taxon>
        <taxon>Blastomonas</taxon>
    </lineage>
</organism>
<dbReference type="NCBIfam" id="TIGR00553">
    <property type="entry name" value="pabB"/>
    <property type="match status" value="1"/>
</dbReference>
<dbReference type="Gene3D" id="3.60.120.10">
    <property type="entry name" value="Anthranilate synthase"/>
    <property type="match status" value="1"/>
</dbReference>
<evidence type="ECO:0000256" key="1">
    <source>
        <dbReference type="ARBA" id="ARBA00014472"/>
    </source>
</evidence>
<dbReference type="Gene3D" id="3.20.10.10">
    <property type="entry name" value="D-amino Acid Aminotransferase, subunit A, domain 2"/>
    <property type="match status" value="1"/>
</dbReference>
<dbReference type="InterPro" id="IPR015890">
    <property type="entry name" value="Chorismate_C"/>
</dbReference>
<sequence length="608" mass="65024">MNRPAARSPAPSAAPFVLLDDARTGHASAARLYSNPVGCLRARTAGELDRLLEELKAAGREGLHAAGYLAYEAGLALEPRLRPLLDTLPSMTLAWFGLFERHDVMPPDQVPAWLAQQGGAGEAYLAPARAAMAAADYAARFARVHEGIASGDIYQANLTFQNEAAMSGHPLALYRALRAGSAAGYGGVVFDGADWLLSLSPELFFSLREGQVTARPMKGTAPRQHDPARDAEAARALEASEKDRAENLMIVDLLRNDLSRIADPGSVAVTDLFRIESYPTVHQMTSTVRARLAPGLDALDILRAIYPCGSITGAPKIRAMEMLHQIEAGPRGIYCGSIGRIDPYAGDAPGDAAFNVAIRTLHLAGDAQKVSLGLGSGVVADSESQDEWRECLVKGAFLKAATKNFDLIETMGFDPAQGIIRLELHLERMKASAAALGFSFDRHAVRNALNHACFYLDAPTRIRLLLAAGGDTAIEMRPAPTPMAEPLGVVIRPMTLAAGDIRLAHKTTDRACYDQPRIDAKAQAGADEVLFMDADGALTEGSFTSLFVERDGMLLTPPLTNGLLPGVLRHELLDQGRAIEAVLTGADLGQGFWLGNSLRGLMRARLIG</sequence>
<dbReference type="InterPro" id="IPR036038">
    <property type="entry name" value="Aminotransferase-like"/>
</dbReference>
<dbReference type="InterPro" id="IPR001544">
    <property type="entry name" value="Aminotrans_IV"/>
</dbReference>
<feature type="domain" description="Chorismate-utilising enzyme C-terminal" evidence="2">
    <location>
        <begin position="135"/>
        <end position="394"/>
    </location>
</feature>
<name>A0ABN5BDF0_9SPHN</name>
<dbReference type="Gene3D" id="3.30.470.10">
    <property type="match status" value="1"/>
</dbReference>
<dbReference type="InterPro" id="IPR043131">
    <property type="entry name" value="BCAT-like_N"/>
</dbReference>
<protein>
    <recommendedName>
        <fullName evidence="1">Probable branched-chain-amino-acid aminotransferase</fullName>
    </recommendedName>
</protein>
<evidence type="ECO:0000313" key="3">
    <source>
        <dbReference type="EMBL" id="ASR52845.1"/>
    </source>
</evidence>
<evidence type="ECO:0000259" key="2">
    <source>
        <dbReference type="Pfam" id="PF00425"/>
    </source>
</evidence>
<dbReference type="InterPro" id="IPR043132">
    <property type="entry name" value="BCAT-like_C"/>
</dbReference>
<accession>A0ABN5BDF0</accession>
<dbReference type="EMBL" id="CP020083">
    <property type="protein sequence ID" value="ASR52845.1"/>
    <property type="molecule type" value="Genomic_DNA"/>
</dbReference>
<reference evidence="3 4" key="1">
    <citation type="submission" date="2017-03" db="EMBL/GenBank/DDBJ databases">
        <title>Complete genome sequence of Blastomonas fulva degrading microcsystin LR.</title>
        <authorList>
            <person name="Lee H.-g."/>
            <person name="Jin L."/>
            <person name="oh H.-M."/>
        </authorList>
    </citation>
    <scope>NUCLEOTIDE SEQUENCE [LARGE SCALE GENOMIC DNA]</scope>
    <source>
        <strain evidence="3 4">T2</strain>
    </source>
</reference>
<dbReference type="SUPFAM" id="SSF56752">
    <property type="entry name" value="D-aminoacid aminotransferase-like PLP-dependent enzymes"/>
    <property type="match status" value="1"/>
</dbReference>
<dbReference type="SUPFAM" id="SSF56322">
    <property type="entry name" value="ADC synthase"/>
    <property type="match status" value="1"/>
</dbReference>
<keyword evidence="4" id="KW-1185">Reference proteome</keyword>
<evidence type="ECO:0000313" key="4">
    <source>
        <dbReference type="Proteomes" id="UP000258016"/>
    </source>
</evidence>
<dbReference type="Pfam" id="PF01063">
    <property type="entry name" value="Aminotran_4"/>
    <property type="match status" value="1"/>
</dbReference>
<dbReference type="InterPro" id="IPR005802">
    <property type="entry name" value="ADC_synth_comp_1"/>
</dbReference>
<dbReference type="PANTHER" id="PTHR11236:SF50">
    <property type="entry name" value="AMINODEOXYCHORISMATE SYNTHASE COMPONENT 1"/>
    <property type="match status" value="1"/>
</dbReference>
<dbReference type="RefSeq" id="WP_117353011.1">
    <property type="nucleotide sequence ID" value="NZ_CP020083.1"/>
</dbReference>
<gene>
    <name evidence="3" type="ORF">B5J99_16380</name>
</gene>
<dbReference type="GeneID" id="303487168"/>
<dbReference type="Pfam" id="PF00425">
    <property type="entry name" value="Chorismate_bind"/>
    <property type="match status" value="1"/>
</dbReference>
<dbReference type="InterPro" id="IPR019999">
    <property type="entry name" value="Anth_synth_I-like"/>
</dbReference>
<dbReference type="PRINTS" id="PR00095">
    <property type="entry name" value="ANTSNTHASEI"/>
</dbReference>
<proteinExistence type="predicted"/>